<reference evidence="10 11" key="1">
    <citation type="journal article" date="2016" name="Mol. Biol. Evol.">
        <title>Genome-Wide Survey of Gut Fungi (Harpellales) Reveals the First Horizontally Transferred Ubiquitin Gene from a Mosquito Host.</title>
        <authorList>
            <person name="Wang Y."/>
            <person name="White M.M."/>
            <person name="Kvist S."/>
            <person name="Moncalvo J.M."/>
        </authorList>
    </citation>
    <scope>NUCLEOTIDE SEQUENCE [LARGE SCALE GENOMIC DNA]</scope>
    <source>
        <strain evidence="10 11">ALG-7-W6</strain>
    </source>
</reference>
<feature type="transmembrane region" description="Helical" evidence="8">
    <location>
        <begin position="505"/>
        <end position="522"/>
    </location>
</feature>
<feature type="transmembrane region" description="Helical" evidence="8">
    <location>
        <begin position="472"/>
        <end position="493"/>
    </location>
</feature>
<comment type="subcellular location">
    <subcellularLocation>
        <location evidence="1">Membrane</location>
        <topology evidence="1">Multi-pass membrane protein</topology>
    </subcellularLocation>
</comment>
<dbReference type="InterPro" id="IPR050352">
    <property type="entry name" value="ABCG_transporters"/>
</dbReference>
<evidence type="ECO:0000256" key="8">
    <source>
        <dbReference type="SAM" id="Phobius"/>
    </source>
</evidence>
<organism evidence="10 11">
    <name type="scientific">Smittium mucronatum</name>
    <dbReference type="NCBI Taxonomy" id="133383"/>
    <lineage>
        <taxon>Eukaryota</taxon>
        <taxon>Fungi</taxon>
        <taxon>Fungi incertae sedis</taxon>
        <taxon>Zoopagomycota</taxon>
        <taxon>Kickxellomycotina</taxon>
        <taxon>Harpellomycetes</taxon>
        <taxon>Harpellales</taxon>
        <taxon>Legeriomycetaceae</taxon>
        <taxon>Smittium</taxon>
    </lineage>
</organism>
<accession>A0A1R0GRY3</accession>
<dbReference type="GO" id="GO:0005524">
    <property type="term" value="F:ATP binding"/>
    <property type="evidence" value="ECO:0007669"/>
    <property type="project" value="UniProtKB-KW"/>
</dbReference>
<feature type="domain" description="ABC transporter" evidence="9">
    <location>
        <begin position="4"/>
        <end position="253"/>
    </location>
</feature>
<evidence type="ECO:0000256" key="5">
    <source>
        <dbReference type="ARBA" id="ARBA00022840"/>
    </source>
</evidence>
<evidence type="ECO:0000256" key="3">
    <source>
        <dbReference type="ARBA" id="ARBA00022692"/>
    </source>
</evidence>
<feature type="transmembrane region" description="Helical" evidence="8">
    <location>
        <begin position="583"/>
        <end position="607"/>
    </location>
</feature>
<evidence type="ECO:0000313" key="10">
    <source>
        <dbReference type="EMBL" id="OLY79636.1"/>
    </source>
</evidence>
<dbReference type="PROSITE" id="PS50893">
    <property type="entry name" value="ABC_TRANSPORTER_2"/>
    <property type="match status" value="1"/>
</dbReference>
<evidence type="ECO:0000256" key="7">
    <source>
        <dbReference type="ARBA" id="ARBA00023136"/>
    </source>
</evidence>
<keyword evidence="7 8" id="KW-0472">Membrane</keyword>
<evidence type="ECO:0000259" key="9">
    <source>
        <dbReference type="PROSITE" id="PS50893"/>
    </source>
</evidence>
<evidence type="ECO:0000256" key="1">
    <source>
        <dbReference type="ARBA" id="ARBA00004141"/>
    </source>
</evidence>
<dbReference type="Pfam" id="PF01061">
    <property type="entry name" value="ABC2_membrane"/>
    <property type="match status" value="1"/>
</dbReference>
<dbReference type="SMART" id="SM00382">
    <property type="entry name" value="AAA"/>
    <property type="match status" value="1"/>
</dbReference>
<keyword evidence="3 8" id="KW-0812">Transmembrane</keyword>
<gene>
    <name evidence="10" type="ORF">AYI68_g6289</name>
</gene>
<dbReference type="InterPro" id="IPR027417">
    <property type="entry name" value="P-loop_NTPase"/>
</dbReference>
<dbReference type="Proteomes" id="UP000187455">
    <property type="component" value="Unassembled WGS sequence"/>
</dbReference>
<dbReference type="PANTHER" id="PTHR48041:SF91">
    <property type="entry name" value="ABC TRANSPORTER G FAMILY MEMBER 28"/>
    <property type="match status" value="1"/>
</dbReference>
<dbReference type="SUPFAM" id="SSF52540">
    <property type="entry name" value="P-loop containing nucleoside triphosphate hydrolases"/>
    <property type="match status" value="1"/>
</dbReference>
<dbReference type="PROSITE" id="PS00211">
    <property type="entry name" value="ABC_TRANSPORTER_1"/>
    <property type="match status" value="1"/>
</dbReference>
<dbReference type="InterPro" id="IPR003593">
    <property type="entry name" value="AAA+_ATPase"/>
</dbReference>
<dbReference type="Gene3D" id="3.40.50.300">
    <property type="entry name" value="P-loop containing nucleotide triphosphate hydrolases"/>
    <property type="match status" value="1"/>
</dbReference>
<feature type="transmembrane region" description="Helical" evidence="8">
    <location>
        <begin position="359"/>
        <end position="380"/>
    </location>
</feature>
<sequence>MSTFEFKDVGFKVQIGTGKEATTKTILSGINGMVKSGELVAIIGSSGAGKTTLLNVLSGRIMGGDVEGEILFNGQPRSKKTFKRDVAYVEQFDLLLPTLTARETIEFAADFRLNRSEFTQDMKRERVNDVLKSLRLSDIQNSYIGNEQKKVLSGGERKRVSIGCEIVTTPKMLMLDEPTSGLDSNSSYMIAKLMKEIAVYRNLICISSIHQPSSKIFYTFDKVILMVPGGVVFFGSTKDSLFYFDSIGYKCPPRANPADFLIDIMTIDYENEDNLQTSLDRVEHLKKSWAEYVQNNGDIYVGKEGTDSSNNSIESKQIIDSTNPLYTDMSDRPDFKNNWFWEFGILYKRQWIRVMRDKPILVAQFLGAIMTFLLVGFTFFRRSVGIVEAQSKVGLLNLMVINMTFPVAIPIIPVLFEERLVMFRERSSGSYRMSAFLISILATYIPISFVYNFICLLGVYFLTKLQVTAGKFWTYIALFFATVLNSLGYAFLFAALTPNMAIAQMYAPLGLTLFWVYGGVVANSDSTTRAISWIRFINYNYFSFMGVLQNEMNGKVFDCSGADGDACYPTGESVVLAYSLNKYSIWSCFGILLGMAAGYYILTYFAIRYKNKPKYILI</sequence>
<feature type="transmembrane region" description="Helical" evidence="8">
    <location>
        <begin position="395"/>
        <end position="416"/>
    </location>
</feature>
<dbReference type="GO" id="GO:0016020">
    <property type="term" value="C:membrane"/>
    <property type="evidence" value="ECO:0007669"/>
    <property type="project" value="UniProtKB-SubCell"/>
</dbReference>
<evidence type="ECO:0000313" key="11">
    <source>
        <dbReference type="Proteomes" id="UP000187455"/>
    </source>
</evidence>
<dbReference type="InterPro" id="IPR013525">
    <property type="entry name" value="ABC2_TM"/>
</dbReference>
<protein>
    <submittedName>
        <fullName evidence="10">ATP-binding cassette sub-family G member 8</fullName>
    </submittedName>
</protein>
<keyword evidence="2" id="KW-0813">Transport</keyword>
<dbReference type="GO" id="GO:0140359">
    <property type="term" value="F:ABC-type transporter activity"/>
    <property type="evidence" value="ECO:0007669"/>
    <property type="project" value="InterPro"/>
</dbReference>
<comment type="caution">
    <text evidence="10">The sequence shown here is derived from an EMBL/GenBank/DDBJ whole genome shotgun (WGS) entry which is preliminary data.</text>
</comment>
<dbReference type="InterPro" id="IPR003439">
    <property type="entry name" value="ABC_transporter-like_ATP-bd"/>
</dbReference>
<dbReference type="STRING" id="133383.A0A1R0GRY3"/>
<dbReference type="Pfam" id="PF00005">
    <property type="entry name" value="ABC_tran"/>
    <property type="match status" value="1"/>
</dbReference>
<keyword evidence="5 10" id="KW-0067">ATP-binding</keyword>
<keyword evidence="6 8" id="KW-1133">Transmembrane helix</keyword>
<dbReference type="InterPro" id="IPR043926">
    <property type="entry name" value="ABCG_dom"/>
</dbReference>
<name>A0A1R0GRY3_9FUNG</name>
<feature type="transmembrane region" description="Helical" evidence="8">
    <location>
        <begin position="436"/>
        <end position="460"/>
    </location>
</feature>
<dbReference type="OrthoDB" id="66620at2759"/>
<dbReference type="Pfam" id="PF19055">
    <property type="entry name" value="ABC2_membrane_7"/>
    <property type="match status" value="1"/>
</dbReference>
<proteinExistence type="predicted"/>
<dbReference type="EMBL" id="LSSL01004223">
    <property type="protein sequence ID" value="OLY79636.1"/>
    <property type="molecule type" value="Genomic_DNA"/>
</dbReference>
<dbReference type="GO" id="GO:0016887">
    <property type="term" value="F:ATP hydrolysis activity"/>
    <property type="evidence" value="ECO:0007669"/>
    <property type="project" value="InterPro"/>
</dbReference>
<dbReference type="InterPro" id="IPR017871">
    <property type="entry name" value="ABC_transporter-like_CS"/>
</dbReference>
<dbReference type="AlphaFoldDB" id="A0A1R0GRY3"/>
<evidence type="ECO:0000256" key="4">
    <source>
        <dbReference type="ARBA" id="ARBA00022741"/>
    </source>
</evidence>
<keyword evidence="4" id="KW-0547">Nucleotide-binding</keyword>
<keyword evidence="11" id="KW-1185">Reference proteome</keyword>
<evidence type="ECO:0000256" key="2">
    <source>
        <dbReference type="ARBA" id="ARBA00022448"/>
    </source>
</evidence>
<evidence type="ECO:0000256" key="6">
    <source>
        <dbReference type="ARBA" id="ARBA00022989"/>
    </source>
</evidence>
<dbReference type="PANTHER" id="PTHR48041">
    <property type="entry name" value="ABC TRANSPORTER G FAMILY MEMBER 28"/>
    <property type="match status" value="1"/>
</dbReference>